<evidence type="ECO:0000256" key="1">
    <source>
        <dbReference type="SAM" id="MobiDB-lite"/>
    </source>
</evidence>
<evidence type="ECO:0000313" key="3">
    <source>
        <dbReference type="Proteomes" id="UP000683360"/>
    </source>
</evidence>
<dbReference type="AlphaFoldDB" id="A0A8S3SKR7"/>
<dbReference type="EMBL" id="CAJPWZ010001692">
    <property type="protein sequence ID" value="CAG2221728.1"/>
    <property type="molecule type" value="Genomic_DNA"/>
</dbReference>
<dbReference type="SUPFAM" id="SSF57302">
    <property type="entry name" value="Snake toxin-like"/>
    <property type="match status" value="2"/>
</dbReference>
<comment type="caution">
    <text evidence="2">The sequence shown here is derived from an EMBL/GenBank/DDBJ whole genome shotgun (WGS) entry which is preliminary data.</text>
</comment>
<sequence length="451" mass="49523">MLTTPAKTATTTATITNSPTITMPTTATTATKTSSTTTTNLPPITTTPTTTNTPTTTTTPTTTNTPTTTTTTPTPTTTTPTTTTSPTTTTMPTTTTSPTTTTASTTTTTMTKITLPTPASTKLSNAQVTTAQPTCSDQSAKCNDHFFTSFLCANLDPINLEYAIATCPMSCNRCTEYYATTPVPITATTVLGTTTPLECIDRETKCSDTFYQTILCTATDQNSKDYALQTCPKACNLCDKLLGVNVRERYLYTFSVMNKWFCISLRCLSCQGVIEPRACLHKQECDVGEICYTEQVIDDDLTKYYNVGCRSTQLCDMAKIAFGRRSGELQVCQKCCHTDKCNNQECQSSQGASTNICSKCQDVPSPLECQSVVECRSDEICFSQQFVNDNFEKRYNLGCEKKKRCELLRQLTPHHRNLQLCNKCCQGSECNKKLCIGESALEEGFKQKYRR</sequence>
<proteinExistence type="predicted"/>
<organism evidence="2 3">
    <name type="scientific">Mytilus edulis</name>
    <name type="common">Blue mussel</name>
    <dbReference type="NCBI Taxonomy" id="6550"/>
    <lineage>
        <taxon>Eukaryota</taxon>
        <taxon>Metazoa</taxon>
        <taxon>Spiralia</taxon>
        <taxon>Lophotrochozoa</taxon>
        <taxon>Mollusca</taxon>
        <taxon>Bivalvia</taxon>
        <taxon>Autobranchia</taxon>
        <taxon>Pteriomorphia</taxon>
        <taxon>Mytilida</taxon>
        <taxon>Mytiloidea</taxon>
        <taxon>Mytilidae</taxon>
        <taxon>Mytilinae</taxon>
        <taxon>Mytilus</taxon>
    </lineage>
</organism>
<gene>
    <name evidence="2" type="ORF">MEDL_35113</name>
</gene>
<dbReference type="OrthoDB" id="6093375at2759"/>
<protein>
    <recommendedName>
        <fullName evidence="4">ShKT domain-containing protein</fullName>
    </recommendedName>
</protein>
<feature type="region of interest" description="Disordered" evidence="1">
    <location>
        <begin position="1"/>
        <end position="110"/>
    </location>
</feature>
<keyword evidence="3" id="KW-1185">Reference proteome</keyword>
<dbReference type="Proteomes" id="UP000683360">
    <property type="component" value="Unassembled WGS sequence"/>
</dbReference>
<evidence type="ECO:0008006" key="4">
    <source>
        <dbReference type="Google" id="ProtNLM"/>
    </source>
</evidence>
<dbReference type="InterPro" id="IPR045860">
    <property type="entry name" value="Snake_toxin-like_sf"/>
</dbReference>
<accession>A0A8S3SKR7</accession>
<reference evidence="2" key="1">
    <citation type="submission" date="2021-03" db="EMBL/GenBank/DDBJ databases">
        <authorList>
            <person name="Bekaert M."/>
        </authorList>
    </citation>
    <scope>NUCLEOTIDE SEQUENCE</scope>
</reference>
<name>A0A8S3SKR7_MYTED</name>
<evidence type="ECO:0000313" key="2">
    <source>
        <dbReference type="EMBL" id="CAG2221728.1"/>
    </source>
</evidence>